<sequence length="243" mass="29022">MREKEKISLRVDTRKLQEDNTLLPCEMSPQLVFIVPDIDPELNNTYAILDQNFHKEMTGYNRQFCLRHISRKLSKALSWNYHKFYTLINEIANFFHLNTYEVVYWSYLLEHNRCTYFRPVLSSYFTAFQTKCDLNQELAPYEHLLCSKIPSFKYRFHNWQLVCENEREPTLKEINGKFTVLMFKAFKGKNYQKIIDTLMEIPKKKEKIIYGEPDNTSSIEILEEELTSFQSDLLKGEKLSPIE</sequence>
<keyword evidence="2" id="KW-1185">Reference proteome</keyword>
<evidence type="ECO:0000313" key="1">
    <source>
        <dbReference type="EMBL" id="OMJ88974.1"/>
    </source>
</evidence>
<gene>
    <name evidence="1" type="ORF">SteCoe_8986</name>
</gene>
<comment type="caution">
    <text evidence="1">The sequence shown here is derived from an EMBL/GenBank/DDBJ whole genome shotgun (WGS) entry which is preliminary data.</text>
</comment>
<organism evidence="1 2">
    <name type="scientific">Stentor coeruleus</name>
    <dbReference type="NCBI Taxonomy" id="5963"/>
    <lineage>
        <taxon>Eukaryota</taxon>
        <taxon>Sar</taxon>
        <taxon>Alveolata</taxon>
        <taxon>Ciliophora</taxon>
        <taxon>Postciliodesmatophora</taxon>
        <taxon>Heterotrichea</taxon>
        <taxon>Heterotrichida</taxon>
        <taxon>Stentoridae</taxon>
        <taxon>Stentor</taxon>
    </lineage>
</organism>
<name>A0A1R2CIV7_9CILI</name>
<dbReference type="AlphaFoldDB" id="A0A1R2CIV7"/>
<dbReference type="EMBL" id="MPUH01000137">
    <property type="protein sequence ID" value="OMJ88974.1"/>
    <property type="molecule type" value="Genomic_DNA"/>
</dbReference>
<proteinExistence type="predicted"/>
<protein>
    <submittedName>
        <fullName evidence="1">Uncharacterized protein</fullName>
    </submittedName>
</protein>
<reference evidence="1 2" key="1">
    <citation type="submission" date="2016-11" db="EMBL/GenBank/DDBJ databases">
        <title>The macronuclear genome of Stentor coeruleus: a giant cell with tiny introns.</title>
        <authorList>
            <person name="Slabodnick M."/>
            <person name="Ruby J.G."/>
            <person name="Reiff S.B."/>
            <person name="Swart E.C."/>
            <person name="Gosai S."/>
            <person name="Prabakaran S."/>
            <person name="Witkowska E."/>
            <person name="Larue G.E."/>
            <person name="Fisher S."/>
            <person name="Freeman R.M."/>
            <person name="Gunawardena J."/>
            <person name="Chu W."/>
            <person name="Stover N.A."/>
            <person name="Gregory B.D."/>
            <person name="Nowacki M."/>
            <person name="Derisi J."/>
            <person name="Roy S.W."/>
            <person name="Marshall W.F."/>
            <person name="Sood P."/>
        </authorList>
    </citation>
    <scope>NUCLEOTIDE SEQUENCE [LARGE SCALE GENOMIC DNA]</scope>
    <source>
        <strain evidence="1">WM001</strain>
    </source>
</reference>
<accession>A0A1R2CIV7</accession>
<dbReference type="Proteomes" id="UP000187209">
    <property type="component" value="Unassembled WGS sequence"/>
</dbReference>
<evidence type="ECO:0000313" key="2">
    <source>
        <dbReference type="Proteomes" id="UP000187209"/>
    </source>
</evidence>